<dbReference type="SUPFAM" id="SSF52540">
    <property type="entry name" value="P-loop containing nucleoside triphosphate hydrolases"/>
    <property type="match status" value="1"/>
</dbReference>
<gene>
    <name evidence="1" type="ORF">WPS_06730</name>
</gene>
<dbReference type="EMBL" id="AP025523">
    <property type="protein sequence ID" value="BDE05397.1"/>
    <property type="molecule type" value="Genomic_DNA"/>
</dbReference>
<reference evidence="1 2" key="1">
    <citation type="journal article" date="2022" name="ISME Commun">
        <title>Vulcanimicrobium alpinus gen. nov. sp. nov., the first cultivated representative of the candidate phylum 'Eremiobacterota', is a metabolically versatile aerobic anoxygenic phototroph.</title>
        <authorList>
            <person name="Yabe S."/>
            <person name="Muto K."/>
            <person name="Abe K."/>
            <person name="Yokota A."/>
            <person name="Staudigel H."/>
            <person name="Tebo B.M."/>
        </authorList>
    </citation>
    <scope>NUCLEOTIDE SEQUENCE [LARGE SCALE GENOMIC DNA]</scope>
    <source>
        <strain evidence="1 2">WC8-2</strain>
    </source>
</reference>
<dbReference type="Gene3D" id="3.40.50.300">
    <property type="entry name" value="P-loop containing nucleotide triphosphate hydrolases"/>
    <property type="match status" value="1"/>
</dbReference>
<dbReference type="GO" id="GO:0006261">
    <property type="term" value="P:DNA-templated DNA replication"/>
    <property type="evidence" value="ECO:0007669"/>
    <property type="project" value="TreeGrafter"/>
</dbReference>
<accession>A0AAN2C9A4</accession>
<dbReference type="PANTHER" id="PTHR11669">
    <property type="entry name" value="REPLICATION FACTOR C / DNA POLYMERASE III GAMMA-TAU SUBUNIT"/>
    <property type="match status" value="1"/>
</dbReference>
<dbReference type="KEGG" id="vab:WPS_06730"/>
<evidence type="ECO:0000313" key="2">
    <source>
        <dbReference type="Proteomes" id="UP001317532"/>
    </source>
</evidence>
<dbReference type="Pfam" id="PF13177">
    <property type="entry name" value="DNA_pol3_delta2"/>
    <property type="match status" value="1"/>
</dbReference>
<proteinExistence type="predicted"/>
<name>A0AAN2C9A4_UNVUL</name>
<evidence type="ECO:0000313" key="1">
    <source>
        <dbReference type="EMBL" id="BDE05397.1"/>
    </source>
</evidence>
<keyword evidence="2" id="KW-1185">Reference proteome</keyword>
<dbReference type="AlphaFoldDB" id="A0AAN2C9A4"/>
<sequence length="338" mass="35923">MIDGRFEVVGAAAPRAFFEHLTAATLSHGYLFTGPHGVGKKTFAREVGRSLLCVTPKKTLLGWCGHCSGCTHVAAGTHPDFYYAEGQVKIGDRDGSGFHETEEATARDLVRQLSMHSYAGGRRVFIIGDADFTREAANALLKFFEEPPADVLLIVTTAATGRILPTIRSRLVEVTFPLLAEGEVRAVLLARGTDPDEAARTAAIAQGRATRAIGLLEDGEGVARDAVVEWFFAAVDGREADASGWATRPTLEEGLETVKTLTRDWIALGVGEGAPLLAADQRARLAALPGREPAAFARMLASLGDAERIARTNVTPALVADLVRMALAPAPPRTTNGA</sequence>
<dbReference type="PANTHER" id="PTHR11669:SF8">
    <property type="entry name" value="DNA POLYMERASE III SUBUNIT DELTA"/>
    <property type="match status" value="1"/>
</dbReference>
<dbReference type="Proteomes" id="UP001317532">
    <property type="component" value="Chromosome"/>
</dbReference>
<protein>
    <submittedName>
        <fullName evidence="1">DNA polymerase III subunit delta</fullName>
    </submittedName>
</protein>
<dbReference type="InterPro" id="IPR027417">
    <property type="entry name" value="P-loop_NTPase"/>
</dbReference>
<dbReference type="InterPro" id="IPR050238">
    <property type="entry name" value="DNA_Rep/Repair_Clamp_Loader"/>
</dbReference>
<organism evidence="1 2">
    <name type="scientific">Vulcanimicrobium alpinum</name>
    <dbReference type="NCBI Taxonomy" id="3016050"/>
    <lineage>
        <taxon>Bacteria</taxon>
        <taxon>Bacillati</taxon>
        <taxon>Vulcanimicrobiota</taxon>
        <taxon>Vulcanimicrobiia</taxon>
        <taxon>Vulcanimicrobiales</taxon>
        <taxon>Vulcanimicrobiaceae</taxon>
        <taxon>Vulcanimicrobium</taxon>
    </lineage>
</organism>
<dbReference type="RefSeq" id="WP_317996443.1">
    <property type="nucleotide sequence ID" value="NZ_AP025523.1"/>
</dbReference>